<reference evidence="1" key="1">
    <citation type="journal article" date="2015" name="Nature">
        <title>Complex archaea that bridge the gap between prokaryotes and eukaryotes.</title>
        <authorList>
            <person name="Spang A."/>
            <person name="Saw J.H."/>
            <person name="Jorgensen S.L."/>
            <person name="Zaremba-Niedzwiedzka K."/>
            <person name="Martijn J."/>
            <person name="Lind A.E."/>
            <person name="van Eijk R."/>
            <person name="Schleper C."/>
            <person name="Guy L."/>
            <person name="Ettema T.J."/>
        </authorList>
    </citation>
    <scope>NUCLEOTIDE SEQUENCE</scope>
</reference>
<name>A0A0F9IJS2_9ZZZZ</name>
<comment type="caution">
    <text evidence="1">The sequence shown here is derived from an EMBL/GenBank/DDBJ whole genome shotgun (WGS) entry which is preliminary data.</text>
</comment>
<gene>
    <name evidence="1" type="ORF">LCGC14_1571150</name>
</gene>
<protein>
    <submittedName>
        <fullName evidence="1">Uncharacterized protein</fullName>
    </submittedName>
</protein>
<dbReference type="EMBL" id="LAZR01012255">
    <property type="protein sequence ID" value="KKM27797.1"/>
    <property type="molecule type" value="Genomic_DNA"/>
</dbReference>
<dbReference type="AlphaFoldDB" id="A0A0F9IJS2"/>
<organism evidence="1">
    <name type="scientific">marine sediment metagenome</name>
    <dbReference type="NCBI Taxonomy" id="412755"/>
    <lineage>
        <taxon>unclassified sequences</taxon>
        <taxon>metagenomes</taxon>
        <taxon>ecological metagenomes</taxon>
    </lineage>
</organism>
<accession>A0A0F9IJS2</accession>
<sequence length="149" mass="18147">MLNWEQRIVDLCEKLEIEPEQYMANDEIKECIAHYLGFPSFESFQSFPSPKYVIQDMAEEFRDEWKLFQAVLGYACVDEIRRQHFFERDDELTSKQITYLLKYMETNFELEFMVVVLKYLLEQIEFDRQILLWNKTIKSLMPLLEKAYQ</sequence>
<evidence type="ECO:0000313" key="1">
    <source>
        <dbReference type="EMBL" id="KKM27797.1"/>
    </source>
</evidence>
<proteinExistence type="predicted"/>